<comment type="caution">
    <text evidence="1">The sequence shown here is derived from an EMBL/GenBank/DDBJ whole genome shotgun (WGS) entry which is preliminary data.</text>
</comment>
<reference evidence="1 2" key="1">
    <citation type="journal article" date="2022" name="bioRxiv">
        <title>Genomics of Preaxostyla Flagellates Illuminates Evolutionary Transitions and the Path Towards Mitochondrial Loss.</title>
        <authorList>
            <person name="Novak L.V.F."/>
            <person name="Treitli S.C."/>
            <person name="Pyrih J."/>
            <person name="Halakuc P."/>
            <person name="Pipaliya S.V."/>
            <person name="Vacek V."/>
            <person name="Brzon O."/>
            <person name="Soukal P."/>
            <person name="Eme L."/>
            <person name="Dacks J.B."/>
            <person name="Karnkowska A."/>
            <person name="Elias M."/>
            <person name="Hampl V."/>
        </authorList>
    </citation>
    <scope>NUCLEOTIDE SEQUENCE [LARGE SCALE GENOMIC DNA]</scope>
    <source>
        <strain evidence="1">NAU3</strain>
        <tissue evidence="1">Gut</tissue>
    </source>
</reference>
<gene>
    <name evidence="1" type="ORF">BLNAU_17375</name>
</gene>
<organism evidence="1 2">
    <name type="scientific">Blattamonas nauphoetae</name>
    <dbReference type="NCBI Taxonomy" id="2049346"/>
    <lineage>
        <taxon>Eukaryota</taxon>
        <taxon>Metamonada</taxon>
        <taxon>Preaxostyla</taxon>
        <taxon>Oxymonadida</taxon>
        <taxon>Blattamonas</taxon>
    </lineage>
</organism>
<name>A0ABQ9X8S9_9EUKA</name>
<proteinExistence type="predicted"/>
<sequence length="555" mass="63180">MNIDSSSSNPQIDATPATLKNCLEVFLSQICGECTPLRPVMLTGLLVLVTESDWALSTIPDVDYIKPLEEYCEQTKPCEVSISLPQLISFIDRKLSVVVDFHSSIVFLLPRPPQIRLSFSPSLEVSKMALKALHTRCNRDFGTLFFLRTHSVPFDSTDRSSELVPFVGRLCSTLAEHVSEMKSLFAESSHFDATISALAVTLPEESPLFTRNLLFEMLCDGFSLLNSLLVNSIKAFQRTLIGCHFVPLLKSTIIACLDLLDHARSESNYPPADQTDMLIFILDSSWNCASDCLCAGRESLHPVVRSAFSDDPQLCSLLERTCSHFSPSQTSYLRMIINLTCDLPHLIPRLLEENLVERVLTTSKPMAVPTAPGQFHLRLIWAINNLLWNPKSITPNEEGQTMIRMLQFKRVLTPAKQYLQFILQREEFILNEVSSDKNLPSIVTNLLDETLALERVLFAVGEIVETGREEWEVGWLVEKANDNELGEKLNVIRKDDEKLKKDEKARWKKRVERRREAGNEDAMEGWLTRMDYRTRFEIVGYLRCVNQENGMNWRF</sequence>
<keyword evidence="2" id="KW-1185">Reference proteome</keyword>
<evidence type="ECO:0000313" key="2">
    <source>
        <dbReference type="Proteomes" id="UP001281761"/>
    </source>
</evidence>
<dbReference type="Proteomes" id="UP001281761">
    <property type="component" value="Unassembled WGS sequence"/>
</dbReference>
<accession>A0ABQ9X8S9</accession>
<dbReference type="EMBL" id="JARBJD010000193">
    <property type="protein sequence ID" value="KAK2947705.1"/>
    <property type="molecule type" value="Genomic_DNA"/>
</dbReference>
<protein>
    <submittedName>
        <fullName evidence="1">Uncharacterized protein</fullName>
    </submittedName>
</protein>
<evidence type="ECO:0000313" key="1">
    <source>
        <dbReference type="EMBL" id="KAK2947705.1"/>
    </source>
</evidence>